<evidence type="ECO:0000313" key="2">
    <source>
        <dbReference type="WBParaSite" id="RSKR_0001058700.1"/>
    </source>
</evidence>
<dbReference type="Proteomes" id="UP000095286">
    <property type="component" value="Unplaced"/>
</dbReference>
<dbReference type="WBParaSite" id="RSKR_0001058700.1">
    <property type="protein sequence ID" value="RSKR_0001058700.1"/>
    <property type="gene ID" value="RSKR_0001058700"/>
</dbReference>
<proteinExistence type="predicted"/>
<protein>
    <submittedName>
        <fullName evidence="2">Methionine--tRNA ligase, mitochondrial</fullName>
    </submittedName>
</protein>
<name>A0AC35UER7_9BILA</name>
<sequence>MLRNIVVRSKLLLHARQKSFITTPIYYANAAPHIGHVYSSVIADAGHRYAKLRDANNSGYIFSTGTDEHGIKIQKAAADANEDPQQFCDKISNNFRQIFDKFNVGYTDYVRTTDDKHKKSVQVFWDVLMKNGHIYKDKYSGYYSQIDETFYQEKDIEEIEVDGVKILISKESKSPVQFVEEENYMFNISKFYPEIIKWLNECDVIRPKHYLPQVLSHMRHDEKLSISRDSNRMTWGIAVPNDPSQTIYVWLDALVNYLSVVNYPNMTSQQWPPTWQILGKDIMKFHAVYWPAFLLASGNELPEKMFIHAHWTIDNVKMSKSKGNVIDPYQMADLLSVDGVRYFLLRQGIPHDDGNFSIKKSVNMVNADLVNNIGNMLMRSTGTNLNVHQVYFPQKYETLDEDVIVDASNLLKELRTLKDKTSKHYDDLLFYKALENIMSVCKQANGFFQTEEPWKKSCGHETASILYITYETLRIVGILLQPIVPEYADKVLNKLGIPKGERLIQNAKFEENNLSNRKLGDQKEHVMERIEMPK</sequence>
<reference evidence="2" key="1">
    <citation type="submission" date="2016-11" db="UniProtKB">
        <authorList>
            <consortium name="WormBaseParasite"/>
        </authorList>
    </citation>
    <scope>IDENTIFICATION</scope>
    <source>
        <strain evidence="2">KR3021</strain>
    </source>
</reference>
<evidence type="ECO:0000313" key="1">
    <source>
        <dbReference type="Proteomes" id="UP000095286"/>
    </source>
</evidence>
<accession>A0AC35UER7</accession>
<organism evidence="1 2">
    <name type="scientific">Rhabditophanes sp. KR3021</name>
    <dbReference type="NCBI Taxonomy" id="114890"/>
    <lineage>
        <taxon>Eukaryota</taxon>
        <taxon>Metazoa</taxon>
        <taxon>Ecdysozoa</taxon>
        <taxon>Nematoda</taxon>
        <taxon>Chromadorea</taxon>
        <taxon>Rhabditida</taxon>
        <taxon>Tylenchina</taxon>
        <taxon>Panagrolaimomorpha</taxon>
        <taxon>Strongyloidoidea</taxon>
        <taxon>Alloionematidae</taxon>
        <taxon>Rhabditophanes</taxon>
    </lineage>
</organism>